<dbReference type="Pfam" id="PF04357">
    <property type="entry name" value="TamB"/>
    <property type="match status" value="1"/>
</dbReference>
<dbReference type="PANTHER" id="PTHR36985:SF1">
    <property type="entry name" value="TRANSLOCATION AND ASSEMBLY MODULE SUBUNIT TAMB"/>
    <property type="match status" value="1"/>
</dbReference>
<evidence type="ECO:0000259" key="7">
    <source>
        <dbReference type="Pfam" id="PF04357"/>
    </source>
</evidence>
<evidence type="ECO:0000256" key="6">
    <source>
        <dbReference type="SAM" id="Phobius"/>
    </source>
</evidence>
<keyword evidence="9" id="KW-1185">Reference proteome</keyword>
<sequence length="1763" mass="195930">MNKFSRIALKTILWILGSIIALLLLLIFLIRLPSVQNYVVGKVTTYLENKIGTPVDIGYVNITFPKKLVLENIYFEDQSKDTLIAGEKLLVDINMFKLLKNTVEINEIELEGITAKINRKLPDGAFNFDYIVKAFASQEESAPTADSSSALTFDIKDVLLERIRFVYSDEVIGTSADINLKHLDTRIKKFDLTNNMAFDLPKVNIDGLSAVVKQWAPATEATTPTAEDFGITDESVETASLLPDIGMETLNLKNIFVRYEDASSAMKTKFDIKSLVADIEQFDLNKEIVRLNNLALDGSDSEILFGKLVKKAEPATASDTTSTSSVNWIVSANKVAINKTNLWFKDDNQARMKGFDYGNIKITDFLGNLQDLYYSSDSISGSLKNLTAKDHSGLLIKKLQADFVYTNTGAVIENLLAETPKSIIKDYIKVSYPSLDVLSTKPELVKVEANIAKSYIDMSDINYFAPDLQAMDVMKPLMNKRFYVDSKISGSLNDLNIPRFEFKTLQNTHIIATAKIKGLPDPDKLNIDLNLKKMVTSKRDLDQLIAKSMLPESIQLPNSISLAGTFKGGLSGFNADLKLVTEKGNAVVNGNLNMGARDTTYDAFVQISDFNLGHLLNQDSVLGIISAEANVKGEGLNPKTMVADVQGKINRLDALGYQYHDINLDLTASNGDIAGTINSPDPNIDFDLELSANMKEQYPKVNMELMIDSVNLKNLKLMDDEFRYHGKINADFETADLNFLNGSIVVSNSSIAFNDERYSLDTVSLVATADTSKNTIVLDSEFLNAHLVGKYTLAELPMAIEDIIHMYYNPSGTALEAKTYSPQQFEFSARVNHSRFIRNFLPELEQMQDITLDGTFNSADKSIMAKLLAPKVIYSGTEIENVGLDIITVDSTLYYSSLIKRIKVSNIELLNTVISGSVIENHVDFGLWIKDKLGKDNYYLGADMRVADNNYILSLKEDGLMLNYDTWNIVPDNQISFGTNGIRANNFKLTHDGQELMIQSQDSTANSPIDLIFNNFRIETLTEMLNSETLKLGGGINGNATISRLDASPVFVSDLTIDKFFFGTDTIGNVAIKVNNETENTFSADVRITENGNDVNLIGQFISVPGEDAKIDATLDLKPMRLKTIEAFSLGNLQNSDGDITGSLKITGTTSAPRINGSLLFNNGRLNVSMLNADFLMNNQSIYFNDQGIQFRQFEIKDPRGNLAKLNGTIKTTTYTDFAFGLNLTTDNFAVVNSTREDNDLFFGKMYVTSNLRIGGDLNKPSIDGNVTANENTDFVFIVPNENPGVAQRDGVVVFVDKSDTLSNNVFAKLDSMTTASEALSGFDIALNLTTNREAKFKVILDEGTNNALNIQGIAEINTTIDASQKITMSGTFTVEKGDFSFTFSGVTKDFGFQKGSTITWNGDPLDARLDITALYSGKFATLELVQNQIGAESQNLYKQRIPFDVKLMLSGELFKPEITFDIDLDENSALVSQDVVSKVNIALSALREDPAELNKQVFSLIVLGRFMAANPFESLSGGAGAEGIVRGQISSFLTSQLNNLASNLVKGVELDFNLNSEQDYLTGTAQNRTDLNVGISKMLFDDRLKITIGSNFEVEGNARPGEQTNNIAGDISLDYQLSQDGRYIARVYRKNQYQATLMGQFVETGLGFVVNMNYDKFKELFMNSKALEQYYNVDSKQFRRRFDTERMETDSVYRDSIREVIRDSLMIHSPEYRKRLEERKKEELKQQQQDSTTNNPSPSTTDRDTSNKAIRNEEQERRENES</sequence>
<keyword evidence="3 6" id="KW-1133">Transmembrane helix</keyword>
<dbReference type="GO" id="GO:0009306">
    <property type="term" value="P:protein secretion"/>
    <property type="evidence" value="ECO:0007669"/>
    <property type="project" value="InterPro"/>
</dbReference>
<feature type="compositionally biased region" description="Basic and acidic residues" evidence="5">
    <location>
        <begin position="1717"/>
        <end position="1726"/>
    </location>
</feature>
<feature type="transmembrane region" description="Helical" evidence="6">
    <location>
        <begin position="12"/>
        <end position="32"/>
    </location>
</feature>
<evidence type="ECO:0000313" key="9">
    <source>
        <dbReference type="Proteomes" id="UP000616201"/>
    </source>
</evidence>
<evidence type="ECO:0000256" key="5">
    <source>
        <dbReference type="SAM" id="MobiDB-lite"/>
    </source>
</evidence>
<feature type="compositionally biased region" description="Low complexity" evidence="5">
    <location>
        <begin position="1727"/>
        <end position="1741"/>
    </location>
</feature>
<name>A0A928UWJ8_9SPHI</name>
<evidence type="ECO:0000256" key="2">
    <source>
        <dbReference type="ARBA" id="ARBA00022692"/>
    </source>
</evidence>
<evidence type="ECO:0000313" key="8">
    <source>
        <dbReference type="EMBL" id="MBE8714550.1"/>
    </source>
</evidence>
<dbReference type="Proteomes" id="UP000616201">
    <property type="component" value="Unassembled WGS sequence"/>
</dbReference>
<reference evidence="8" key="1">
    <citation type="submission" date="2018-02" db="EMBL/GenBank/DDBJ databases">
        <authorList>
            <person name="Vasarhelyi B.M."/>
            <person name="Deshmukh S."/>
            <person name="Balint B."/>
            <person name="Kukolya J."/>
        </authorList>
    </citation>
    <scope>NUCLEOTIDE SEQUENCE</scope>
    <source>
        <strain evidence="8">KB22</strain>
    </source>
</reference>
<gene>
    <name evidence="8" type="ORF">C4F49_12745</name>
</gene>
<organism evidence="8 9">
    <name type="scientific">Sphingobacterium hungaricum</name>
    <dbReference type="NCBI Taxonomy" id="2082723"/>
    <lineage>
        <taxon>Bacteria</taxon>
        <taxon>Pseudomonadati</taxon>
        <taxon>Bacteroidota</taxon>
        <taxon>Sphingobacteriia</taxon>
        <taxon>Sphingobacteriales</taxon>
        <taxon>Sphingobacteriaceae</taxon>
        <taxon>Sphingobacterium</taxon>
    </lineage>
</organism>
<dbReference type="GO" id="GO:0005886">
    <property type="term" value="C:plasma membrane"/>
    <property type="evidence" value="ECO:0007669"/>
    <property type="project" value="InterPro"/>
</dbReference>
<protein>
    <submittedName>
        <fullName evidence="8">Translocation/assembly module TamB</fullName>
    </submittedName>
</protein>
<comment type="caution">
    <text evidence="8">The sequence shown here is derived from an EMBL/GenBank/DDBJ whole genome shotgun (WGS) entry which is preliminary data.</text>
</comment>
<keyword evidence="4 6" id="KW-0472">Membrane</keyword>
<dbReference type="EMBL" id="PRDK01000006">
    <property type="protein sequence ID" value="MBE8714550.1"/>
    <property type="molecule type" value="Genomic_DNA"/>
</dbReference>
<keyword evidence="2 6" id="KW-0812">Transmembrane</keyword>
<proteinExistence type="predicted"/>
<feature type="domain" description="Translocation and assembly module TamB C-terminal" evidence="7">
    <location>
        <begin position="1194"/>
        <end position="1636"/>
    </location>
</feature>
<accession>A0A928UWJ8</accession>
<dbReference type="InterPro" id="IPR007452">
    <property type="entry name" value="TamB_C"/>
</dbReference>
<evidence type="ECO:0000256" key="3">
    <source>
        <dbReference type="ARBA" id="ARBA00022989"/>
    </source>
</evidence>
<comment type="subcellular location">
    <subcellularLocation>
        <location evidence="1">Membrane</location>
        <topology evidence="1">Single-pass membrane protein</topology>
    </subcellularLocation>
</comment>
<feature type="compositionally biased region" description="Basic and acidic residues" evidence="5">
    <location>
        <begin position="1742"/>
        <end position="1763"/>
    </location>
</feature>
<evidence type="ECO:0000256" key="4">
    <source>
        <dbReference type="ARBA" id="ARBA00023136"/>
    </source>
</evidence>
<feature type="region of interest" description="Disordered" evidence="5">
    <location>
        <begin position="1717"/>
        <end position="1763"/>
    </location>
</feature>
<dbReference type="PANTHER" id="PTHR36985">
    <property type="entry name" value="TRANSLOCATION AND ASSEMBLY MODULE SUBUNIT TAMB"/>
    <property type="match status" value="1"/>
</dbReference>
<evidence type="ECO:0000256" key="1">
    <source>
        <dbReference type="ARBA" id="ARBA00004167"/>
    </source>
</evidence>